<dbReference type="PIRSF" id="PIRSF015736">
    <property type="entry name" value="MI"/>
    <property type="match status" value="1"/>
</dbReference>
<dbReference type="Proteomes" id="UP000255207">
    <property type="component" value="Unassembled WGS sequence"/>
</dbReference>
<keyword evidence="2" id="KW-1185">Reference proteome</keyword>
<comment type="caution">
    <text evidence="1">The sequence shown here is derived from an EMBL/GenBank/DDBJ whole genome shotgun (WGS) entry which is preliminary data.</text>
</comment>
<organism evidence="1 2">
    <name type="scientific">Bosea caraganae</name>
    <dbReference type="NCBI Taxonomy" id="2763117"/>
    <lineage>
        <taxon>Bacteria</taxon>
        <taxon>Pseudomonadati</taxon>
        <taxon>Pseudomonadota</taxon>
        <taxon>Alphaproteobacteria</taxon>
        <taxon>Hyphomicrobiales</taxon>
        <taxon>Boseaceae</taxon>
        <taxon>Bosea</taxon>
    </lineage>
</organism>
<dbReference type="PANTHER" id="PTHR40267:SF1">
    <property type="entry name" value="BLR3294 PROTEIN"/>
    <property type="match status" value="1"/>
</dbReference>
<proteinExistence type="predicted"/>
<dbReference type="InterPro" id="IPR026286">
    <property type="entry name" value="MaiA/AMDase"/>
</dbReference>
<dbReference type="EMBL" id="QQTP01000001">
    <property type="protein sequence ID" value="RDJ29783.1"/>
    <property type="molecule type" value="Genomic_DNA"/>
</dbReference>
<name>A0A370LCT2_9HYPH</name>
<dbReference type="InterPro" id="IPR053714">
    <property type="entry name" value="Iso_Racemase_Enz_sf"/>
</dbReference>
<dbReference type="AlphaFoldDB" id="A0A370LCT2"/>
<dbReference type="Pfam" id="PF17645">
    <property type="entry name" value="Amdase"/>
    <property type="match status" value="1"/>
</dbReference>
<dbReference type="OrthoDB" id="9816064at2"/>
<evidence type="ECO:0000313" key="1">
    <source>
        <dbReference type="EMBL" id="RDJ29783.1"/>
    </source>
</evidence>
<dbReference type="RefSeq" id="WP_114827895.1">
    <property type="nucleotide sequence ID" value="NZ_QQTO01000019.1"/>
</dbReference>
<evidence type="ECO:0000313" key="2">
    <source>
        <dbReference type="Proteomes" id="UP000255207"/>
    </source>
</evidence>
<dbReference type="Gene3D" id="3.40.50.12500">
    <property type="match status" value="1"/>
</dbReference>
<sequence>MLRIGMLTPSSNTVLEPVTSAMLAGVGGISAHFSRFKVTEIALDQKALAQFDDSEILRAAELLAHAKVDVIAWNGTSASWLGIERDRALAKRITAATGIPASTCILALVDILKRIGATSQGLVSPYTDDVQARIVATFAAAGIVCPAERHLGIRDNFSFGTVEEAAIGGMIREVAAAAPDAVTILCTNMNGARIAAELEREDGPLLLDSVAVTLWGCLQALGQPMHDFARWGRLFRDPRLANPSKADREPACPIST</sequence>
<dbReference type="PANTHER" id="PTHR40267">
    <property type="entry name" value="BLR3294 PROTEIN"/>
    <property type="match status" value="1"/>
</dbReference>
<protein>
    <submittedName>
        <fullName evidence="1">Asp/Glu/hydantoin racemase</fullName>
    </submittedName>
</protein>
<accession>A0A370LCT2</accession>
<gene>
    <name evidence="1" type="ORF">DWE98_04450</name>
</gene>
<reference evidence="2" key="1">
    <citation type="submission" date="2018-07" db="EMBL/GenBank/DDBJ databases">
        <authorList>
            <person name="Safronova V.I."/>
            <person name="Chirak E.R."/>
            <person name="Sazanova A.L."/>
        </authorList>
    </citation>
    <scope>NUCLEOTIDE SEQUENCE [LARGE SCALE GENOMIC DNA]</scope>
    <source>
        <strain evidence="2">RCAM04685</strain>
    </source>
</reference>